<reference evidence="8" key="1">
    <citation type="journal article" date="2020" name="Stud. Mycol.">
        <title>101 Dothideomycetes genomes: a test case for predicting lifestyles and emergence of pathogens.</title>
        <authorList>
            <person name="Haridas S."/>
            <person name="Albert R."/>
            <person name="Binder M."/>
            <person name="Bloem J."/>
            <person name="Labutti K."/>
            <person name="Salamov A."/>
            <person name="Andreopoulos B."/>
            <person name="Baker S."/>
            <person name="Barry K."/>
            <person name="Bills G."/>
            <person name="Bluhm B."/>
            <person name="Cannon C."/>
            <person name="Castanera R."/>
            <person name="Culley D."/>
            <person name="Daum C."/>
            <person name="Ezra D."/>
            <person name="Gonzalez J."/>
            <person name="Henrissat B."/>
            <person name="Kuo A."/>
            <person name="Liang C."/>
            <person name="Lipzen A."/>
            <person name="Lutzoni F."/>
            <person name="Magnuson J."/>
            <person name="Mondo S."/>
            <person name="Nolan M."/>
            <person name="Ohm R."/>
            <person name="Pangilinan J."/>
            <person name="Park H.-J."/>
            <person name="Ramirez L."/>
            <person name="Alfaro M."/>
            <person name="Sun H."/>
            <person name="Tritt A."/>
            <person name="Yoshinaga Y."/>
            <person name="Zwiers L.-H."/>
            <person name="Turgeon B."/>
            <person name="Goodwin S."/>
            <person name="Spatafora J."/>
            <person name="Crous P."/>
            <person name="Grigoriev I."/>
        </authorList>
    </citation>
    <scope>NUCLEOTIDE SEQUENCE</scope>
    <source>
        <strain evidence="8">CBS 122681</strain>
    </source>
</reference>
<keyword evidence="4" id="KW-0961">Cell wall biogenesis/degradation</keyword>
<dbReference type="InterPro" id="IPR001547">
    <property type="entry name" value="Glyco_hydro_5"/>
</dbReference>
<dbReference type="FunFam" id="3.20.20.80:FF:000100">
    <property type="entry name" value="Glycoside hydrolase superfamily"/>
    <property type="match status" value="1"/>
</dbReference>
<evidence type="ECO:0000259" key="7">
    <source>
        <dbReference type="Pfam" id="PF00150"/>
    </source>
</evidence>
<protein>
    <submittedName>
        <fullName evidence="8">Glycoside hydrolase family 5 protein</fullName>
    </submittedName>
</protein>
<evidence type="ECO:0000313" key="9">
    <source>
        <dbReference type="Proteomes" id="UP000799324"/>
    </source>
</evidence>
<dbReference type="GO" id="GO:0005576">
    <property type="term" value="C:extracellular region"/>
    <property type="evidence" value="ECO:0007669"/>
    <property type="project" value="TreeGrafter"/>
</dbReference>
<accession>A0A6A6T8P9</accession>
<dbReference type="EMBL" id="MU004339">
    <property type="protein sequence ID" value="KAF2656180.1"/>
    <property type="molecule type" value="Genomic_DNA"/>
</dbReference>
<comment type="similarity">
    <text evidence="1 5">Belongs to the glycosyl hydrolase 5 (cellulase A) family.</text>
</comment>
<dbReference type="SUPFAM" id="SSF51445">
    <property type="entry name" value="(Trans)glycosidases"/>
    <property type="match status" value="1"/>
</dbReference>
<dbReference type="OrthoDB" id="1887033at2759"/>
<evidence type="ECO:0000256" key="3">
    <source>
        <dbReference type="ARBA" id="ARBA00023295"/>
    </source>
</evidence>
<evidence type="ECO:0000256" key="2">
    <source>
        <dbReference type="ARBA" id="ARBA00022801"/>
    </source>
</evidence>
<dbReference type="Proteomes" id="UP000799324">
    <property type="component" value="Unassembled WGS sequence"/>
</dbReference>
<dbReference type="GO" id="GO:0046557">
    <property type="term" value="F:glucan endo-1,6-beta-glucosidase activity"/>
    <property type="evidence" value="ECO:0007669"/>
    <property type="project" value="TreeGrafter"/>
</dbReference>
<dbReference type="AlphaFoldDB" id="A0A6A6T8P9"/>
<dbReference type="Pfam" id="PF00150">
    <property type="entry name" value="Cellulase"/>
    <property type="match status" value="1"/>
</dbReference>
<keyword evidence="9" id="KW-1185">Reference proteome</keyword>
<proteinExistence type="inferred from homology"/>
<dbReference type="GO" id="GO:0009251">
    <property type="term" value="P:glucan catabolic process"/>
    <property type="evidence" value="ECO:0007669"/>
    <property type="project" value="TreeGrafter"/>
</dbReference>
<dbReference type="PANTHER" id="PTHR31297:SF43">
    <property type="entry name" value="GLUCAN 1,3-BETA-GLUCOSIDASE 3"/>
    <property type="match status" value="1"/>
</dbReference>
<gene>
    <name evidence="8" type="ORF">K491DRAFT_692203</name>
</gene>
<evidence type="ECO:0000256" key="1">
    <source>
        <dbReference type="ARBA" id="ARBA00005641"/>
    </source>
</evidence>
<organism evidence="8 9">
    <name type="scientific">Lophiostoma macrostomum CBS 122681</name>
    <dbReference type="NCBI Taxonomy" id="1314788"/>
    <lineage>
        <taxon>Eukaryota</taxon>
        <taxon>Fungi</taxon>
        <taxon>Dikarya</taxon>
        <taxon>Ascomycota</taxon>
        <taxon>Pezizomycotina</taxon>
        <taxon>Dothideomycetes</taxon>
        <taxon>Pleosporomycetidae</taxon>
        <taxon>Pleosporales</taxon>
        <taxon>Lophiostomataceae</taxon>
        <taxon>Lophiostoma</taxon>
    </lineage>
</organism>
<feature type="compositionally biased region" description="Pro residues" evidence="6">
    <location>
        <begin position="25"/>
        <end position="42"/>
    </location>
</feature>
<dbReference type="GO" id="GO:0071555">
    <property type="term" value="P:cell wall organization"/>
    <property type="evidence" value="ECO:0007669"/>
    <property type="project" value="UniProtKB-KW"/>
</dbReference>
<feature type="domain" description="Glycoside hydrolase family 5" evidence="7">
    <location>
        <begin position="118"/>
        <end position="371"/>
    </location>
</feature>
<evidence type="ECO:0000256" key="6">
    <source>
        <dbReference type="SAM" id="MobiDB-lite"/>
    </source>
</evidence>
<evidence type="ECO:0000256" key="4">
    <source>
        <dbReference type="ARBA" id="ARBA00023316"/>
    </source>
</evidence>
<feature type="region of interest" description="Disordered" evidence="6">
    <location>
        <begin position="12"/>
        <end position="56"/>
    </location>
</feature>
<evidence type="ECO:0000313" key="8">
    <source>
        <dbReference type="EMBL" id="KAF2656180.1"/>
    </source>
</evidence>
<dbReference type="Gene3D" id="3.20.20.80">
    <property type="entry name" value="Glycosidases"/>
    <property type="match status" value="1"/>
</dbReference>
<keyword evidence="3 5" id="KW-0326">Glycosidase</keyword>
<keyword evidence="2 5" id="KW-0378">Hydrolase</keyword>
<evidence type="ECO:0000256" key="5">
    <source>
        <dbReference type="RuleBase" id="RU361153"/>
    </source>
</evidence>
<dbReference type="InterPro" id="IPR050386">
    <property type="entry name" value="Glycosyl_hydrolase_5"/>
</dbReference>
<dbReference type="GO" id="GO:0005737">
    <property type="term" value="C:cytoplasm"/>
    <property type="evidence" value="ECO:0007669"/>
    <property type="project" value="UniProtKB-ARBA"/>
</dbReference>
<dbReference type="PANTHER" id="PTHR31297">
    <property type="entry name" value="GLUCAN ENDO-1,6-BETA-GLUCOSIDASE B"/>
    <property type="match status" value="1"/>
</dbReference>
<sequence>MKGFLKKAKAEFDGVLNSNSDSRTDPPPNIQQPSYTPSPNPPSGHLRGMEHDQPSVIQEPSPIDILRYRYHHGTNIGSVYVLEKWLTPSRFPKEASGTSELEAVKSWVAQIGLDATRQKFEDAWANAVSDSDIQWLLNEAKCTTIRLPIGYYCLDPSFTDKTPFEPYKAVYAGAWSSIWTLVSRLRAHSIGTLLDLHALPGGANCGEHSGTNSGKCQLWGSRSNRDLGIRCCEFLAHEVRKGLEVTGIQVVNEADYNSERMYEWYDHCIEAISNIDATIPVVISDGWNLDHAVDYSLKKNTAQPGRPTCPVIIDTHYYWVFSDADKSKSPQQIIADVGTKMGPLNGKEGSVVDRGAAQVIVGEYSCVLSEDSWSKSDGTPKQDLVKQFGDAQSKKYQQRSGGSFFWTYKMDWYPGGEWGFAAQTQNRAITPHPVQSVPQSLIQGLLERAQSKRDERMYNAVNQHVSYWDHLSPDMPAEHWRYENGWKLGYHDALVFFQGRPQQGVTSGNKLGNFEVWVLKRIRESGFRGKFVWEFEQGLRRGIQDFYSIVGFS</sequence>
<dbReference type="GO" id="GO:0009986">
    <property type="term" value="C:cell surface"/>
    <property type="evidence" value="ECO:0007669"/>
    <property type="project" value="TreeGrafter"/>
</dbReference>
<name>A0A6A6T8P9_9PLEO</name>
<dbReference type="InterPro" id="IPR017853">
    <property type="entry name" value="GH"/>
</dbReference>